<evidence type="ECO:0000256" key="2">
    <source>
        <dbReference type="ARBA" id="ARBA00005297"/>
    </source>
</evidence>
<evidence type="ECO:0000256" key="1">
    <source>
        <dbReference type="ARBA" id="ARBA00000799"/>
    </source>
</evidence>
<dbReference type="PANTHER" id="PTHR42839:SF2">
    <property type="entry name" value="ISOCHORISMATE SYNTHASE ENTC"/>
    <property type="match status" value="1"/>
</dbReference>
<dbReference type="RefSeq" id="WP_309240305.1">
    <property type="nucleotide sequence ID" value="NZ_JBHSXS010000045.1"/>
</dbReference>
<accession>A0ABW2CVX8</accession>
<keyword evidence="8" id="KW-1185">Reference proteome</keyword>
<comment type="similarity">
    <text evidence="2">Belongs to the isochorismate synthase family.</text>
</comment>
<evidence type="ECO:0000313" key="8">
    <source>
        <dbReference type="Proteomes" id="UP001596380"/>
    </source>
</evidence>
<gene>
    <name evidence="7" type="primary">dhbC</name>
    <name evidence="7" type="ORF">ACFQKB_39740</name>
</gene>
<dbReference type="InterPro" id="IPR005801">
    <property type="entry name" value="ADC_synthase"/>
</dbReference>
<keyword evidence="4" id="KW-0413">Isomerase</keyword>
<dbReference type="Gene3D" id="3.60.120.10">
    <property type="entry name" value="Anthranilate synthase"/>
    <property type="match status" value="1"/>
</dbReference>
<dbReference type="NCBIfam" id="NF005380">
    <property type="entry name" value="PRK06923.1"/>
    <property type="match status" value="1"/>
</dbReference>
<dbReference type="InterPro" id="IPR015890">
    <property type="entry name" value="Chorismate_C"/>
</dbReference>
<reference evidence="8" key="1">
    <citation type="journal article" date="2019" name="Int. J. Syst. Evol. Microbiol.">
        <title>The Global Catalogue of Microorganisms (GCM) 10K type strain sequencing project: providing services to taxonomists for standard genome sequencing and annotation.</title>
        <authorList>
            <consortium name="The Broad Institute Genomics Platform"/>
            <consortium name="The Broad Institute Genome Sequencing Center for Infectious Disease"/>
            <person name="Wu L."/>
            <person name="Ma J."/>
        </authorList>
    </citation>
    <scope>NUCLEOTIDE SEQUENCE [LARGE SCALE GENOMIC DNA]</scope>
    <source>
        <strain evidence="8">JCM 3369</strain>
    </source>
</reference>
<evidence type="ECO:0000313" key="7">
    <source>
        <dbReference type="EMBL" id="MFC6885948.1"/>
    </source>
</evidence>
<comment type="caution">
    <text evidence="7">The sequence shown here is derived from an EMBL/GenBank/DDBJ whole genome shotgun (WGS) entry which is preliminary data.</text>
</comment>
<dbReference type="NCBIfam" id="TIGR00543">
    <property type="entry name" value="isochor_syn"/>
    <property type="match status" value="1"/>
</dbReference>
<evidence type="ECO:0000256" key="5">
    <source>
        <dbReference type="ARBA" id="ARBA00041564"/>
    </source>
</evidence>
<feature type="domain" description="Chorismate-utilising enzyme C-terminal" evidence="6">
    <location>
        <begin position="122"/>
        <end position="379"/>
    </location>
</feature>
<evidence type="ECO:0000256" key="4">
    <source>
        <dbReference type="ARBA" id="ARBA00023235"/>
    </source>
</evidence>
<proteinExistence type="inferred from homology"/>
<dbReference type="Pfam" id="PF00425">
    <property type="entry name" value="Chorismate_bind"/>
    <property type="match status" value="1"/>
</dbReference>
<dbReference type="SUPFAM" id="SSF56322">
    <property type="entry name" value="ADC synthase"/>
    <property type="match status" value="1"/>
</dbReference>
<dbReference type="EC" id="5.4.4.2" evidence="3"/>
<organism evidence="7 8">
    <name type="scientific">Actinomadura yumaensis</name>
    <dbReference type="NCBI Taxonomy" id="111807"/>
    <lineage>
        <taxon>Bacteria</taxon>
        <taxon>Bacillati</taxon>
        <taxon>Actinomycetota</taxon>
        <taxon>Actinomycetes</taxon>
        <taxon>Streptosporangiales</taxon>
        <taxon>Thermomonosporaceae</taxon>
        <taxon>Actinomadura</taxon>
    </lineage>
</organism>
<protein>
    <recommendedName>
        <fullName evidence="3">isochorismate synthase</fullName>
        <ecNumber evidence="3">5.4.4.2</ecNumber>
    </recommendedName>
    <alternativeName>
        <fullName evidence="5">Isochorismate mutase</fullName>
    </alternativeName>
</protein>
<dbReference type="Proteomes" id="UP001596380">
    <property type="component" value="Unassembled WGS sequence"/>
</dbReference>
<dbReference type="InterPro" id="IPR004561">
    <property type="entry name" value="IsoChor_synthase"/>
</dbReference>
<dbReference type="EMBL" id="JBHSXS010000045">
    <property type="protein sequence ID" value="MFC6885948.1"/>
    <property type="molecule type" value="Genomic_DNA"/>
</dbReference>
<comment type="catalytic activity">
    <reaction evidence="1">
        <text>chorismate = isochorismate</text>
        <dbReference type="Rhea" id="RHEA:18985"/>
        <dbReference type="ChEBI" id="CHEBI:29748"/>
        <dbReference type="ChEBI" id="CHEBI:29780"/>
        <dbReference type="EC" id="5.4.4.2"/>
    </reaction>
</comment>
<evidence type="ECO:0000259" key="6">
    <source>
        <dbReference type="Pfam" id="PF00425"/>
    </source>
</evidence>
<evidence type="ECO:0000256" key="3">
    <source>
        <dbReference type="ARBA" id="ARBA00012824"/>
    </source>
</evidence>
<name>A0ABW2CVX8_9ACTN</name>
<sequence>MSTAPGVTADAAGLLADYRPGSSFFFSSPERTVLAQGTWADVPPAPYAPRTLPGRAAAAMDAAAGSGHDDPMIAGALPFRPDAPARLFVPAAAQRAEGAGFAHERVSGPVPSVAVRPVPPPEEYERAVEKALARLAETDLDKVVLARALHLTANGRVDAARLLRNLAAGDPHGHVYAVTVPGHPCCRTLLGASPELLVSRYGRDVASHPLAGSAARSLDPVEDELRAEALLESAKDLHEHAFVVEAVAEGLRPYCATLDVPDGPELVRTATMWHLGTRVTGRLADPDVTALDLAAALHPTPAVCGTPTGTARDVIAELEPFDRGFYGGAVGWCDASGDGEWAVTIRCAEVQGHALRLFAGAGIVPGSVPAAELAETSAKFRTLLRAMGLETETP</sequence>
<dbReference type="PANTHER" id="PTHR42839">
    <property type="entry name" value="ISOCHORISMATE SYNTHASE ENTC"/>
    <property type="match status" value="1"/>
</dbReference>